<keyword evidence="3" id="KW-0548">Nucleotidyltransferase</keyword>
<dbReference type="SUPFAM" id="SSF56672">
    <property type="entry name" value="DNA/RNA polymerases"/>
    <property type="match status" value="1"/>
</dbReference>
<protein>
    <submittedName>
        <fullName evidence="3">Putative RNA-directed DNA polymerase</fullName>
        <ecNumber evidence="3">2.7.7.49</ecNumber>
    </submittedName>
</protein>
<dbReference type="PROSITE" id="PS50994">
    <property type="entry name" value="INTEGRASE"/>
    <property type="match status" value="1"/>
</dbReference>
<dbReference type="InterPro" id="IPR043502">
    <property type="entry name" value="DNA/RNA_pol_sf"/>
</dbReference>
<evidence type="ECO:0000313" key="3">
    <source>
        <dbReference type="EMBL" id="RHN51894.1"/>
    </source>
</evidence>
<dbReference type="SUPFAM" id="SSF53098">
    <property type="entry name" value="Ribonuclease H-like"/>
    <property type="match status" value="1"/>
</dbReference>
<dbReference type="EMBL" id="PSQE01000006">
    <property type="protein sequence ID" value="RHN51894.1"/>
    <property type="molecule type" value="Genomic_DNA"/>
</dbReference>
<reference evidence="4" key="1">
    <citation type="journal article" date="2018" name="Nat. Plants">
        <title>Whole-genome landscape of Medicago truncatula symbiotic genes.</title>
        <authorList>
            <person name="Pecrix Y."/>
            <person name="Staton S.E."/>
            <person name="Sallet E."/>
            <person name="Lelandais-Briere C."/>
            <person name="Moreau S."/>
            <person name="Carrere S."/>
            <person name="Blein T."/>
            <person name="Jardinaud M.F."/>
            <person name="Latrasse D."/>
            <person name="Zouine M."/>
            <person name="Zahm M."/>
            <person name="Kreplak J."/>
            <person name="Mayjonade B."/>
            <person name="Satge C."/>
            <person name="Perez M."/>
            <person name="Cauet S."/>
            <person name="Marande W."/>
            <person name="Chantry-Darmon C."/>
            <person name="Lopez-Roques C."/>
            <person name="Bouchez O."/>
            <person name="Berard A."/>
            <person name="Debelle F."/>
            <person name="Munos S."/>
            <person name="Bendahmane A."/>
            <person name="Berges H."/>
            <person name="Niebel A."/>
            <person name="Buitink J."/>
            <person name="Frugier F."/>
            <person name="Benhamed M."/>
            <person name="Crespi M."/>
            <person name="Gouzy J."/>
            <person name="Gamas P."/>
        </authorList>
    </citation>
    <scope>NUCLEOTIDE SEQUENCE [LARGE SCALE GENOMIC DNA]</scope>
    <source>
        <strain evidence="4">cv. Jemalong A17</strain>
    </source>
</reference>
<dbReference type="InterPro" id="IPR013103">
    <property type="entry name" value="RVT_2"/>
</dbReference>
<feature type="domain" description="Integrase catalytic" evidence="2">
    <location>
        <begin position="1"/>
        <end position="79"/>
    </location>
</feature>
<dbReference type="AlphaFoldDB" id="A0A396HJ65"/>
<dbReference type="GO" id="GO:0015074">
    <property type="term" value="P:DNA integration"/>
    <property type="evidence" value="ECO:0007669"/>
    <property type="project" value="InterPro"/>
</dbReference>
<feature type="compositionally biased region" description="Acidic residues" evidence="1">
    <location>
        <begin position="193"/>
        <end position="204"/>
    </location>
</feature>
<dbReference type="Pfam" id="PF07727">
    <property type="entry name" value="RVT_2"/>
    <property type="match status" value="1"/>
</dbReference>
<evidence type="ECO:0000259" key="2">
    <source>
        <dbReference type="PROSITE" id="PS50994"/>
    </source>
</evidence>
<evidence type="ECO:0000313" key="4">
    <source>
        <dbReference type="Proteomes" id="UP000265566"/>
    </source>
</evidence>
<dbReference type="Gene3D" id="3.30.420.10">
    <property type="entry name" value="Ribonuclease H-like superfamily/Ribonuclease H"/>
    <property type="match status" value="1"/>
</dbReference>
<name>A0A396HJ65_MEDTR</name>
<dbReference type="GO" id="GO:0003964">
    <property type="term" value="F:RNA-directed DNA polymerase activity"/>
    <property type="evidence" value="ECO:0007669"/>
    <property type="project" value="UniProtKB-KW"/>
</dbReference>
<keyword evidence="3" id="KW-0695">RNA-directed DNA polymerase</keyword>
<dbReference type="CDD" id="cd09272">
    <property type="entry name" value="RNase_HI_RT_Ty1"/>
    <property type="match status" value="1"/>
</dbReference>
<organism evidence="3 4">
    <name type="scientific">Medicago truncatula</name>
    <name type="common">Barrel medic</name>
    <name type="synonym">Medicago tribuloides</name>
    <dbReference type="NCBI Taxonomy" id="3880"/>
    <lineage>
        <taxon>Eukaryota</taxon>
        <taxon>Viridiplantae</taxon>
        <taxon>Streptophyta</taxon>
        <taxon>Embryophyta</taxon>
        <taxon>Tracheophyta</taxon>
        <taxon>Spermatophyta</taxon>
        <taxon>Magnoliopsida</taxon>
        <taxon>eudicotyledons</taxon>
        <taxon>Gunneridae</taxon>
        <taxon>Pentapetalae</taxon>
        <taxon>rosids</taxon>
        <taxon>fabids</taxon>
        <taxon>Fabales</taxon>
        <taxon>Fabaceae</taxon>
        <taxon>Papilionoideae</taxon>
        <taxon>50 kb inversion clade</taxon>
        <taxon>NPAAA clade</taxon>
        <taxon>Hologalegina</taxon>
        <taxon>IRL clade</taxon>
        <taxon>Trifolieae</taxon>
        <taxon>Medicago</taxon>
    </lineage>
</organism>
<dbReference type="EC" id="2.7.7.49" evidence="3"/>
<proteinExistence type="predicted"/>
<sequence>MMKKGIIHQRSCVYTPQQNGRVERRHQHILNISRALMFQSKLPKKFWSYAVLHAVYLINRIPTKILNNKSSYEVLYGEVPDLSNLKVFGCLSYASTLPVNRHKFDSRAKKCAFLGYKSGIKGFVLVNVHTSEIVVSRNVKFFDLEFPFHSSSVTTVPSTHIYLDSQVTNIVPVNDIIVNSSEDHDEVPHEDSLIDTEERDDEVEPVATRKSSRSSQSPVYLQNYVCNSTSGHYPMTNFVSYSALSPKHRTYAYSLNTEIEPTSYLSASKDSRWLTAMQTEIEALNANNTWEFVDLPSDAVSIGSKWVYKIKRHADGTIERFKARLVAQGFNQTEGLDYFETFSPVAKLSTIRVLLALASIHGWYLHQLDVNNAFLHGDLHEAVYMKVPQGVTPPKPGQVCKLQKSLYGLKQASRQWFEKLTQFLYAQGFTQANADHTLFTKITATSYTVVLVYVDDIILAGTCLQAFDSLKQALNNAFRIKNLGELKFFLGLEVARSSKGISLCQRKYCLELLDDAGLTGCKPVSTPLDPSIRLSQDTGSLHGDVTGYRRLVGRLLYLTTTRPDIAFAAQQLSQFMASPTELHYKAALRVLRYLKRSPGRGLFFSKSSELQLLGFSDADWGGCVDTRRSISGYCFFIGQSLVSWKSKKQPTVSCSSAEAEYRALASATRELQWLCFILHDLKQAPSRLPVLYCDNQSALHISANPVFHERTKHLDIDCHLVREKIQAGVMRLLPVTSQHQTADMFTKASGPRQFHACMLKLGMVDIYQPPVCEGVSTYEEKEQVN</sequence>
<dbReference type="InterPro" id="IPR057670">
    <property type="entry name" value="SH3_retrovirus"/>
</dbReference>
<evidence type="ECO:0000256" key="1">
    <source>
        <dbReference type="SAM" id="MobiDB-lite"/>
    </source>
</evidence>
<dbReference type="Gramene" id="rna36455">
    <property type="protein sequence ID" value="RHN51894.1"/>
    <property type="gene ID" value="gene36455"/>
</dbReference>
<dbReference type="InterPro" id="IPR012337">
    <property type="entry name" value="RNaseH-like_sf"/>
</dbReference>
<dbReference type="PANTHER" id="PTHR11439">
    <property type="entry name" value="GAG-POL-RELATED RETROTRANSPOSON"/>
    <property type="match status" value="1"/>
</dbReference>
<feature type="region of interest" description="Disordered" evidence="1">
    <location>
        <begin position="181"/>
        <end position="215"/>
    </location>
</feature>
<accession>A0A396HJ65</accession>
<dbReference type="InterPro" id="IPR036397">
    <property type="entry name" value="RNaseH_sf"/>
</dbReference>
<keyword evidence="3" id="KW-0808">Transferase</keyword>
<dbReference type="InterPro" id="IPR001584">
    <property type="entry name" value="Integrase_cat-core"/>
</dbReference>
<dbReference type="Proteomes" id="UP000265566">
    <property type="component" value="Chromosome 6"/>
</dbReference>
<gene>
    <name evidence="3" type="ORF">MtrunA17_Chr6g0474211</name>
</gene>
<dbReference type="GO" id="GO:0003676">
    <property type="term" value="F:nucleic acid binding"/>
    <property type="evidence" value="ECO:0007669"/>
    <property type="project" value="InterPro"/>
</dbReference>
<dbReference type="PANTHER" id="PTHR11439:SF463">
    <property type="entry name" value="REVERSE TRANSCRIPTASE TY1_COPIA-TYPE DOMAIN-CONTAINING PROTEIN"/>
    <property type="match status" value="1"/>
</dbReference>
<dbReference type="Pfam" id="PF25597">
    <property type="entry name" value="SH3_retrovirus"/>
    <property type="match status" value="1"/>
</dbReference>
<comment type="caution">
    <text evidence="3">The sequence shown here is derived from an EMBL/GenBank/DDBJ whole genome shotgun (WGS) entry which is preliminary data.</text>
</comment>